<dbReference type="SUPFAM" id="SSF55961">
    <property type="entry name" value="Bet v1-like"/>
    <property type="match status" value="1"/>
</dbReference>
<dbReference type="Gene3D" id="3.30.530.20">
    <property type="match status" value="1"/>
</dbReference>
<evidence type="ECO:0008006" key="3">
    <source>
        <dbReference type="Google" id="ProtNLM"/>
    </source>
</evidence>
<reference evidence="1 2" key="1">
    <citation type="submission" date="2019-05" db="EMBL/GenBank/DDBJ databases">
        <title>Georgenia *** sp. nov., and Georgenia *** sp. nov., isolated from the intestinal contents of plateau pika (Ochotona curzoniae) in the Qinghai-Tibet plateau of China.</title>
        <authorList>
            <person name="Tian Z."/>
        </authorList>
    </citation>
    <scope>NUCLEOTIDE SEQUENCE [LARGE SCALE GENOMIC DNA]</scope>
    <source>
        <strain evidence="1 2">Z294</strain>
    </source>
</reference>
<name>A0ABX5VN58_9MICO</name>
<proteinExistence type="predicted"/>
<dbReference type="RefSeq" id="WP_139071936.1">
    <property type="nucleotide sequence ID" value="NZ_CP040899.1"/>
</dbReference>
<dbReference type="InterPro" id="IPR019587">
    <property type="entry name" value="Polyketide_cyclase/dehydratase"/>
</dbReference>
<protein>
    <recommendedName>
        <fullName evidence="3">SRPBCC family protein</fullName>
    </recommendedName>
</protein>
<dbReference type="EMBL" id="CP040899">
    <property type="protein sequence ID" value="QDB78260.1"/>
    <property type="molecule type" value="Genomic_DNA"/>
</dbReference>
<dbReference type="InterPro" id="IPR023393">
    <property type="entry name" value="START-like_dom_sf"/>
</dbReference>
<evidence type="ECO:0000313" key="2">
    <source>
        <dbReference type="Proteomes" id="UP000313948"/>
    </source>
</evidence>
<gene>
    <name evidence="1" type="ORF">FE251_01870</name>
</gene>
<accession>A0ABX5VN58</accession>
<dbReference type="Pfam" id="PF10604">
    <property type="entry name" value="Polyketide_cyc2"/>
    <property type="match status" value="1"/>
</dbReference>
<organism evidence="1 2">
    <name type="scientific">Georgenia wutianyii</name>
    <dbReference type="NCBI Taxonomy" id="2585135"/>
    <lineage>
        <taxon>Bacteria</taxon>
        <taxon>Bacillati</taxon>
        <taxon>Actinomycetota</taxon>
        <taxon>Actinomycetes</taxon>
        <taxon>Micrococcales</taxon>
        <taxon>Bogoriellaceae</taxon>
        <taxon>Georgenia</taxon>
    </lineage>
</organism>
<dbReference type="Proteomes" id="UP000313948">
    <property type="component" value="Chromosome"/>
</dbReference>
<evidence type="ECO:0000313" key="1">
    <source>
        <dbReference type="EMBL" id="QDB78260.1"/>
    </source>
</evidence>
<sequence length="139" mass="15018">MASRVLDVPPDRAFRLVATLGRHDRWIPLTHVAAPPGPARTGDVVLARTAGVFVDRMQVARADPPHELVLRKLGPVLLGTSTITVSPAAGGRSRVTWTYDAHLRGPVPAPGVLNPVLEAMAAVAMWRMARWVRRTRPAG</sequence>
<keyword evidence="2" id="KW-1185">Reference proteome</keyword>